<evidence type="ECO:0000256" key="1">
    <source>
        <dbReference type="SAM" id="MobiDB-lite"/>
    </source>
</evidence>
<dbReference type="Proteomes" id="UP000003835">
    <property type="component" value="Unassembled WGS sequence"/>
</dbReference>
<dbReference type="OrthoDB" id="454733at2"/>
<dbReference type="Pfam" id="PF08872">
    <property type="entry name" value="KGK"/>
    <property type="match status" value="1"/>
</dbReference>
<evidence type="ECO:0000313" key="3">
    <source>
        <dbReference type="Proteomes" id="UP000003835"/>
    </source>
</evidence>
<evidence type="ECO:0000313" key="2">
    <source>
        <dbReference type="EMBL" id="EDX75769.1"/>
    </source>
</evidence>
<reference evidence="2 3" key="1">
    <citation type="submission" date="2008-07" db="EMBL/GenBank/DDBJ databases">
        <authorList>
            <person name="Tandeau de Marsac N."/>
            <person name="Ferriera S."/>
            <person name="Johnson J."/>
            <person name="Kravitz S."/>
            <person name="Beeson K."/>
            <person name="Sutton G."/>
            <person name="Rogers Y.-H."/>
            <person name="Friedman R."/>
            <person name="Frazier M."/>
            <person name="Venter J.C."/>
        </authorList>
    </citation>
    <scope>NUCLEOTIDE SEQUENCE [LARGE SCALE GENOMIC DNA]</scope>
    <source>
        <strain evidence="2 3">PCC 7420</strain>
    </source>
</reference>
<gene>
    <name evidence="2" type="ORF">MC7420_6424</name>
</gene>
<keyword evidence="3" id="KW-1185">Reference proteome</keyword>
<feature type="region of interest" description="Disordered" evidence="1">
    <location>
        <begin position="48"/>
        <end position="77"/>
    </location>
</feature>
<organism evidence="2 3">
    <name type="scientific">Coleofasciculus chthonoplastes PCC 7420</name>
    <dbReference type="NCBI Taxonomy" id="118168"/>
    <lineage>
        <taxon>Bacteria</taxon>
        <taxon>Bacillati</taxon>
        <taxon>Cyanobacteriota</taxon>
        <taxon>Cyanophyceae</taxon>
        <taxon>Coleofasciculales</taxon>
        <taxon>Coleofasciculaceae</taxon>
        <taxon>Coleofasciculus</taxon>
    </lineage>
</organism>
<name>B4VQK7_9CYAN</name>
<feature type="compositionally biased region" description="Polar residues" evidence="1">
    <location>
        <begin position="53"/>
        <end position="62"/>
    </location>
</feature>
<proteinExistence type="predicted"/>
<protein>
    <submittedName>
        <fullName evidence="2">Uncharacterized protein</fullName>
    </submittedName>
</protein>
<dbReference type="EMBL" id="DS989848">
    <property type="protein sequence ID" value="EDX75769.1"/>
    <property type="molecule type" value="Genomic_DNA"/>
</dbReference>
<sequence>MQLEGLEGWNQDKNGWFSEKGISAEVLRFTAKGWQKGTVRISLEFVPEETETQKSPALNTSETSKKQEKLPIVGMMG</sequence>
<accession>B4VQK7</accession>
<dbReference type="HOGENOM" id="CLU_2632038_0_0_3"/>
<dbReference type="InterPro" id="IPR014971">
    <property type="entry name" value="KGK"/>
</dbReference>
<dbReference type="AlphaFoldDB" id="B4VQK7"/>